<proteinExistence type="predicted"/>
<feature type="transmembrane region" description="Helical" evidence="2">
    <location>
        <begin position="116"/>
        <end position="143"/>
    </location>
</feature>
<sequence length="248" mass="27878">MEHSPVFLKIRTVAFSVTILICFAWIILLCYLSYARWSISDQSEHTFNILFLIVNVMTVIILPILILSRFRTWLDGARLLLLLICHIGIALAFAVWNPSLQCPPNTSDAQGVCQLLNVYILVASWVAPAFLLAYGACLGVYAFRRASLPRHTKAVDLECDDEEAQKLQRTDRRATLPMILPDDLLAPRTTEDLTRNQTSSVPSTSRRPSEADALEPSMLEDSQVGDEGSNKGKHTSGRLSKRLPLWYY</sequence>
<feature type="region of interest" description="Disordered" evidence="1">
    <location>
        <begin position="187"/>
        <end position="239"/>
    </location>
</feature>
<evidence type="ECO:0000313" key="4">
    <source>
        <dbReference type="Proteomes" id="UP000030671"/>
    </source>
</evidence>
<dbReference type="RefSeq" id="XP_009542782.1">
    <property type="nucleotide sequence ID" value="XM_009544487.1"/>
</dbReference>
<dbReference type="AlphaFoldDB" id="W4KJF4"/>
<dbReference type="KEGG" id="hir:HETIRDRAFT_432531"/>
<organism evidence="3 4">
    <name type="scientific">Heterobasidion irregulare (strain TC 32-1)</name>
    <dbReference type="NCBI Taxonomy" id="747525"/>
    <lineage>
        <taxon>Eukaryota</taxon>
        <taxon>Fungi</taxon>
        <taxon>Dikarya</taxon>
        <taxon>Basidiomycota</taxon>
        <taxon>Agaricomycotina</taxon>
        <taxon>Agaricomycetes</taxon>
        <taxon>Russulales</taxon>
        <taxon>Bondarzewiaceae</taxon>
        <taxon>Heterobasidion</taxon>
        <taxon>Heterobasidion annosum species complex</taxon>
    </lineage>
</organism>
<dbReference type="GeneID" id="20674615"/>
<dbReference type="STRING" id="747525.W4KJF4"/>
<evidence type="ECO:0008006" key="5">
    <source>
        <dbReference type="Google" id="ProtNLM"/>
    </source>
</evidence>
<name>W4KJF4_HETIT</name>
<evidence type="ECO:0000256" key="2">
    <source>
        <dbReference type="SAM" id="Phobius"/>
    </source>
</evidence>
<dbReference type="InParanoid" id="W4KJF4"/>
<evidence type="ECO:0000256" key="1">
    <source>
        <dbReference type="SAM" id="MobiDB-lite"/>
    </source>
</evidence>
<keyword evidence="2" id="KW-1133">Transmembrane helix</keyword>
<keyword evidence="2" id="KW-0812">Transmembrane</keyword>
<reference evidence="3 4" key="1">
    <citation type="journal article" date="2012" name="New Phytol.">
        <title>Insight into trade-off between wood decay and parasitism from the genome of a fungal forest pathogen.</title>
        <authorList>
            <person name="Olson A."/>
            <person name="Aerts A."/>
            <person name="Asiegbu F."/>
            <person name="Belbahri L."/>
            <person name="Bouzid O."/>
            <person name="Broberg A."/>
            <person name="Canback B."/>
            <person name="Coutinho P.M."/>
            <person name="Cullen D."/>
            <person name="Dalman K."/>
            <person name="Deflorio G."/>
            <person name="van Diepen L.T."/>
            <person name="Dunand C."/>
            <person name="Duplessis S."/>
            <person name="Durling M."/>
            <person name="Gonthier P."/>
            <person name="Grimwood J."/>
            <person name="Fossdal C.G."/>
            <person name="Hansson D."/>
            <person name="Henrissat B."/>
            <person name="Hietala A."/>
            <person name="Himmelstrand K."/>
            <person name="Hoffmeister D."/>
            <person name="Hogberg N."/>
            <person name="James T.Y."/>
            <person name="Karlsson M."/>
            <person name="Kohler A."/>
            <person name="Kues U."/>
            <person name="Lee Y.H."/>
            <person name="Lin Y.C."/>
            <person name="Lind M."/>
            <person name="Lindquist E."/>
            <person name="Lombard V."/>
            <person name="Lucas S."/>
            <person name="Lunden K."/>
            <person name="Morin E."/>
            <person name="Murat C."/>
            <person name="Park J."/>
            <person name="Raffaello T."/>
            <person name="Rouze P."/>
            <person name="Salamov A."/>
            <person name="Schmutz J."/>
            <person name="Solheim H."/>
            <person name="Stahlberg J."/>
            <person name="Velez H."/>
            <person name="de Vries R.P."/>
            <person name="Wiebenga A."/>
            <person name="Woodward S."/>
            <person name="Yakovlev I."/>
            <person name="Garbelotto M."/>
            <person name="Martin F."/>
            <person name="Grigoriev I.V."/>
            <person name="Stenlid J."/>
        </authorList>
    </citation>
    <scope>NUCLEOTIDE SEQUENCE [LARGE SCALE GENOMIC DNA]</scope>
    <source>
        <strain evidence="3 4">TC 32-1</strain>
    </source>
</reference>
<feature type="transmembrane region" description="Helical" evidence="2">
    <location>
        <begin position="79"/>
        <end position="96"/>
    </location>
</feature>
<accession>W4KJF4</accession>
<dbReference type="eggNOG" id="ENOG502SQCM">
    <property type="taxonomic scope" value="Eukaryota"/>
</dbReference>
<keyword evidence="2" id="KW-0472">Membrane</keyword>
<protein>
    <recommendedName>
        <fullName evidence="5">MARVEL domain-containing protein</fullName>
    </recommendedName>
</protein>
<feature type="transmembrane region" description="Helical" evidence="2">
    <location>
        <begin position="46"/>
        <end position="67"/>
    </location>
</feature>
<keyword evidence="4" id="KW-1185">Reference proteome</keyword>
<dbReference type="HOGENOM" id="CLU_072392_1_0_1"/>
<gene>
    <name evidence="3" type="ORF">HETIRDRAFT_432531</name>
</gene>
<dbReference type="Proteomes" id="UP000030671">
    <property type="component" value="Unassembled WGS sequence"/>
</dbReference>
<evidence type="ECO:0000313" key="3">
    <source>
        <dbReference type="EMBL" id="ETW85988.1"/>
    </source>
</evidence>
<dbReference type="EMBL" id="KI925455">
    <property type="protein sequence ID" value="ETW85988.1"/>
    <property type="molecule type" value="Genomic_DNA"/>
</dbReference>
<feature type="transmembrane region" description="Helical" evidence="2">
    <location>
        <begin position="12"/>
        <end position="34"/>
    </location>
</feature>
<dbReference type="OrthoDB" id="3065653at2759"/>